<protein>
    <recommendedName>
        <fullName evidence="3">DUF309 domain-containing protein</fullName>
    </recommendedName>
</protein>
<gene>
    <name evidence="1" type="ORF">ADN01_15015</name>
</gene>
<dbReference type="PANTHER" id="PTHR34796:SF1">
    <property type="entry name" value="EXPRESSED PROTEIN"/>
    <property type="match status" value="1"/>
</dbReference>
<evidence type="ECO:0000313" key="2">
    <source>
        <dbReference type="Proteomes" id="UP000050501"/>
    </source>
</evidence>
<dbReference type="SUPFAM" id="SSF140663">
    <property type="entry name" value="TTHA0068-like"/>
    <property type="match status" value="1"/>
</dbReference>
<sequence>MNPPEPLPFTLTPAEKRAACQGSLPEDVLLGLRLFNAGAYFEAHEALETAWRAETGPVRELYRGILQVGVAYYKIQQGKYSGACKLFARAQGWLAPFPDVCRGIQVERLRQDAAAAEQELLRLGPQGTAIFPTALFRPVEYNS</sequence>
<organism evidence="1 2">
    <name type="scientific">Levilinea saccharolytica</name>
    <dbReference type="NCBI Taxonomy" id="229921"/>
    <lineage>
        <taxon>Bacteria</taxon>
        <taxon>Bacillati</taxon>
        <taxon>Chloroflexota</taxon>
        <taxon>Anaerolineae</taxon>
        <taxon>Anaerolineales</taxon>
        <taxon>Anaerolineaceae</taxon>
        <taxon>Levilinea</taxon>
    </lineage>
</organism>
<name>A0A0P6X638_9CHLR</name>
<dbReference type="InterPro" id="IPR023203">
    <property type="entry name" value="TTHA0068_sf"/>
</dbReference>
<comment type="caution">
    <text evidence="1">The sequence shown here is derived from an EMBL/GenBank/DDBJ whole genome shotgun (WGS) entry which is preliminary data.</text>
</comment>
<reference evidence="1 2" key="1">
    <citation type="submission" date="2015-07" db="EMBL/GenBank/DDBJ databases">
        <title>Genome sequence of Levilinea saccharolytica DSM 16555.</title>
        <authorList>
            <person name="Hemp J."/>
            <person name="Ward L.M."/>
            <person name="Pace L.A."/>
            <person name="Fischer W.W."/>
        </authorList>
    </citation>
    <scope>NUCLEOTIDE SEQUENCE [LARGE SCALE GENOMIC DNA]</scope>
    <source>
        <strain evidence="1 2">KIBI-1</strain>
    </source>
</reference>
<dbReference type="InterPro" id="IPR005500">
    <property type="entry name" value="DUF309"/>
</dbReference>
<proteinExistence type="predicted"/>
<dbReference type="Gene3D" id="1.10.3450.10">
    <property type="entry name" value="TTHA0068-like"/>
    <property type="match status" value="1"/>
</dbReference>
<dbReference type="Pfam" id="PF03745">
    <property type="entry name" value="DUF309"/>
    <property type="match status" value="1"/>
</dbReference>
<evidence type="ECO:0008006" key="3">
    <source>
        <dbReference type="Google" id="ProtNLM"/>
    </source>
</evidence>
<dbReference type="EMBL" id="LGCM01000055">
    <property type="protein sequence ID" value="KPL78500.1"/>
    <property type="molecule type" value="Genomic_DNA"/>
</dbReference>
<dbReference type="AlphaFoldDB" id="A0A0P6X638"/>
<keyword evidence="2" id="KW-1185">Reference proteome</keyword>
<dbReference type="Proteomes" id="UP000050501">
    <property type="component" value="Unassembled WGS sequence"/>
</dbReference>
<evidence type="ECO:0000313" key="1">
    <source>
        <dbReference type="EMBL" id="KPL78500.1"/>
    </source>
</evidence>
<dbReference type="OrthoDB" id="165483at2"/>
<dbReference type="RefSeq" id="WP_062418814.1">
    <property type="nucleotide sequence ID" value="NZ_DF967974.1"/>
</dbReference>
<accession>A0A0P6X638</accession>
<dbReference type="STRING" id="229921.ADN01_15015"/>
<dbReference type="PANTHER" id="PTHR34796">
    <property type="entry name" value="EXPRESSED PROTEIN"/>
    <property type="match status" value="1"/>
</dbReference>